<keyword evidence="7" id="KW-0347">Helicase</keyword>
<evidence type="ECO:0000256" key="1">
    <source>
        <dbReference type="ARBA" id="ARBA00006847"/>
    </source>
</evidence>
<dbReference type="InterPro" id="IPR054712">
    <property type="entry name" value="Cas3-like_dom"/>
</dbReference>
<dbReference type="AlphaFoldDB" id="A0A421B346"/>
<dbReference type="GO" id="GO:0046872">
    <property type="term" value="F:metal ion binding"/>
    <property type="evidence" value="ECO:0007669"/>
    <property type="project" value="UniProtKB-KW"/>
</dbReference>
<dbReference type="InterPro" id="IPR006483">
    <property type="entry name" value="CRISPR-assoc_Cas3_HD"/>
</dbReference>
<sequence length="910" mass="97969">MAGWATVWAKSGFDRGESSGEWLPLWQHLDDTAGIASLLVREWLSPLVIARVGREVGGGVDRVVGLAQWLAGVHDVGKASPAFAVQAPELTDRMRPAGLVVDLRLRSDPARGAVSHALVGHVAVRAWLRSRGFGRRVSDQLGSIVGSHHGATPEVDKLLVVDKRTDLAGGDVWVDARNALLSRAAERISRFDDYAALDLSLPTQVLLTGVVIVADWIASNPDLFPLWPVHRLPGAPNDEVTAARVAEGWDRLALPRGWRPPAVAGDLDAVFRARFGKPSMRPVQRAAVSEAIRQAEPWIVVIEAPMGSGKTEAALLAAEVLAHRSGADGCFVALPTQATSDAMFTRVRHWLDRLPGQGTVSVTLAHGKAHLNDEYSGLVHRGRYSGVGEVGDDGAAIAHQWLSGRKKSGLASFVVGTIDQVLFAGLRSRHLMLRHLALAGKVVIIDEVHAYDVYMSRYLHRVLHWLGAYGVPVVLLSATLPDARRVELVRAYAEGRGVTPTVDEGHPGYPAVTSLSGSTVIESVGEPTVVRVDRLADDLDTLVRYLKTCLADGGCAVVVRNTVTRVQDTARRLAEEFGADAVTIAHSRFLACDRAAIDRSLVRRFGPPGADRPASHIVVASQVVEQSLDIDFDLMVTDLAPVDLVLQRLGRLQRHDRARPTRVRTPRCAVVGVEDWGAAPVVPVSGSRRVYGDHMLLRSAALLIDRDTIMLPDDIAPLVQAAYGSAALGPASWQPAMHTAAAAAEASARQRTDSAGHFLLGRAVNPGTLVGWLVASAGDARDEARGTAQVRDGEESLEVLVVQRDADGGLLLPDWIDGGGQQIPLYDTVSWAQAKVISACSLRLPMALSHGGVVDAVIAELERTRITSFDLTPLLTGQLVLVLDRNRQAVLHGYRLTYDPRRGLLHEPDQ</sequence>
<dbReference type="Pfam" id="PF22590">
    <property type="entry name" value="Cas3-like_C_2"/>
    <property type="match status" value="1"/>
</dbReference>
<dbReference type="GO" id="GO:0016787">
    <property type="term" value="F:hydrolase activity"/>
    <property type="evidence" value="ECO:0007669"/>
    <property type="project" value="UniProtKB-KW"/>
</dbReference>
<dbReference type="PROSITE" id="PS51643">
    <property type="entry name" value="HD_CAS3"/>
    <property type="match status" value="1"/>
</dbReference>
<dbReference type="InterPro" id="IPR041372">
    <property type="entry name" value="Cas3_C"/>
</dbReference>
<evidence type="ECO:0000256" key="4">
    <source>
        <dbReference type="ARBA" id="ARBA00022723"/>
    </source>
</evidence>
<evidence type="ECO:0000313" key="12">
    <source>
        <dbReference type="EMBL" id="RLK58698.1"/>
    </source>
</evidence>
<dbReference type="InterPro" id="IPR038257">
    <property type="entry name" value="CRISPR-assoc_Cas3_HD_sf"/>
</dbReference>
<evidence type="ECO:0000256" key="2">
    <source>
        <dbReference type="ARBA" id="ARBA00009046"/>
    </source>
</evidence>
<dbReference type="SUPFAM" id="SSF52540">
    <property type="entry name" value="P-loop containing nucleoside triphosphate hydrolases"/>
    <property type="match status" value="1"/>
</dbReference>
<evidence type="ECO:0000256" key="6">
    <source>
        <dbReference type="ARBA" id="ARBA00022801"/>
    </source>
</evidence>
<dbReference type="PROSITE" id="PS51192">
    <property type="entry name" value="HELICASE_ATP_BIND_1"/>
    <property type="match status" value="1"/>
</dbReference>
<comment type="similarity">
    <text evidence="2">In the central section; belongs to the CRISPR-associated helicase Cas3 family.</text>
</comment>
<comment type="similarity">
    <text evidence="1">In the N-terminal section; belongs to the CRISPR-associated nuclease Cas3-HD family.</text>
</comment>
<organism evidence="12 13">
    <name type="scientific">Actinokineospora cianjurensis</name>
    <dbReference type="NCBI Taxonomy" id="585224"/>
    <lineage>
        <taxon>Bacteria</taxon>
        <taxon>Bacillati</taxon>
        <taxon>Actinomycetota</taxon>
        <taxon>Actinomycetes</taxon>
        <taxon>Pseudonocardiales</taxon>
        <taxon>Pseudonocardiaceae</taxon>
        <taxon>Actinokineospora</taxon>
    </lineage>
</organism>
<evidence type="ECO:0000256" key="9">
    <source>
        <dbReference type="ARBA" id="ARBA00023118"/>
    </source>
</evidence>
<dbReference type="GO" id="GO:0005524">
    <property type="term" value="F:ATP binding"/>
    <property type="evidence" value="ECO:0007669"/>
    <property type="project" value="UniProtKB-KW"/>
</dbReference>
<feature type="domain" description="HD Cas3-type" evidence="11">
    <location>
        <begin position="18"/>
        <end position="217"/>
    </location>
</feature>
<comment type="caution">
    <text evidence="12">The sequence shown here is derived from an EMBL/GenBank/DDBJ whole genome shotgun (WGS) entry which is preliminary data.</text>
</comment>
<dbReference type="InterPro" id="IPR011545">
    <property type="entry name" value="DEAD/DEAH_box_helicase_dom"/>
</dbReference>
<dbReference type="EMBL" id="RCDD01000002">
    <property type="protein sequence ID" value="RLK58698.1"/>
    <property type="molecule type" value="Genomic_DNA"/>
</dbReference>
<keyword evidence="4" id="KW-0479">Metal-binding</keyword>
<dbReference type="PANTHER" id="PTHR47963">
    <property type="entry name" value="DEAD-BOX ATP-DEPENDENT RNA HELICASE 47, MITOCHONDRIAL"/>
    <property type="match status" value="1"/>
</dbReference>
<dbReference type="CDD" id="cd09641">
    <property type="entry name" value="Cas3''_I"/>
    <property type="match status" value="1"/>
</dbReference>
<dbReference type="GO" id="GO:0051607">
    <property type="term" value="P:defense response to virus"/>
    <property type="evidence" value="ECO:0007669"/>
    <property type="project" value="UniProtKB-KW"/>
</dbReference>
<dbReference type="InterPro" id="IPR006474">
    <property type="entry name" value="Helicase_Cas3_CRISPR-ass_core"/>
</dbReference>
<evidence type="ECO:0000256" key="7">
    <source>
        <dbReference type="ARBA" id="ARBA00022806"/>
    </source>
</evidence>
<dbReference type="PANTHER" id="PTHR47963:SF9">
    <property type="entry name" value="CRISPR-ASSOCIATED ENDONUCLEASE_HELICASE CAS3"/>
    <property type="match status" value="1"/>
</dbReference>
<evidence type="ECO:0000256" key="5">
    <source>
        <dbReference type="ARBA" id="ARBA00022741"/>
    </source>
</evidence>
<reference evidence="12 13" key="1">
    <citation type="submission" date="2018-10" db="EMBL/GenBank/DDBJ databases">
        <title>Genomic Encyclopedia of Archaeal and Bacterial Type Strains, Phase II (KMG-II): from individual species to whole genera.</title>
        <authorList>
            <person name="Goeker M."/>
        </authorList>
    </citation>
    <scope>NUCLEOTIDE SEQUENCE [LARGE SCALE GENOMIC DNA]</scope>
    <source>
        <strain evidence="12 13">DSM 45657</strain>
    </source>
</reference>
<evidence type="ECO:0000256" key="3">
    <source>
        <dbReference type="ARBA" id="ARBA00022722"/>
    </source>
</evidence>
<dbReference type="NCBIfam" id="TIGR01596">
    <property type="entry name" value="cas3_HD"/>
    <property type="match status" value="1"/>
</dbReference>
<dbReference type="InterPro" id="IPR050547">
    <property type="entry name" value="DEAD_box_RNA_helicases"/>
</dbReference>
<gene>
    <name evidence="12" type="ORF">CLV68_3171</name>
</gene>
<dbReference type="Gene3D" id="1.10.3210.30">
    <property type="match status" value="1"/>
</dbReference>
<evidence type="ECO:0000256" key="8">
    <source>
        <dbReference type="ARBA" id="ARBA00022840"/>
    </source>
</evidence>
<feature type="domain" description="Helicase ATP-binding" evidence="10">
    <location>
        <begin position="291"/>
        <end position="498"/>
    </location>
</feature>
<dbReference type="InterPro" id="IPR027417">
    <property type="entry name" value="P-loop_NTPase"/>
</dbReference>
<protein>
    <submittedName>
        <fullName evidence="12">CRISPR-associated Cas3 family helicase</fullName>
    </submittedName>
</protein>
<dbReference type="Pfam" id="PF18019">
    <property type="entry name" value="Cas3_HD"/>
    <property type="match status" value="1"/>
</dbReference>
<proteinExistence type="inferred from homology"/>
<evidence type="ECO:0000259" key="10">
    <source>
        <dbReference type="PROSITE" id="PS51192"/>
    </source>
</evidence>
<dbReference type="CDD" id="cd17930">
    <property type="entry name" value="DEXHc_cas3"/>
    <property type="match status" value="1"/>
</dbReference>
<dbReference type="GO" id="GO:0004518">
    <property type="term" value="F:nuclease activity"/>
    <property type="evidence" value="ECO:0007669"/>
    <property type="project" value="UniProtKB-KW"/>
</dbReference>
<keyword evidence="13" id="KW-1185">Reference proteome</keyword>
<dbReference type="Proteomes" id="UP000282454">
    <property type="component" value="Unassembled WGS sequence"/>
</dbReference>
<dbReference type="GO" id="GO:0003723">
    <property type="term" value="F:RNA binding"/>
    <property type="evidence" value="ECO:0007669"/>
    <property type="project" value="TreeGrafter"/>
</dbReference>
<accession>A0A421B346</accession>
<name>A0A421B346_9PSEU</name>
<keyword evidence="9" id="KW-0051">Antiviral defense</keyword>
<evidence type="ECO:0000313" key="13">
    <source>
        <dbReference type="Proteomes" id="UP000282454"/>
    </source>
</evidence>
<dbReference type="InterPro" id="IPR014001">
    <property type="entry name" value="Helicase_ATP-bd"/>
</dbReference>
<keyword evidence="3" id="KW-0540">Nuclease</keyword>
<evidence type="ECO:0000259" key="11">
    <source>
        <dbReference type="PROSITE" id="PS51643"/>
    </source>
</evidence>
<keyword evidence="5" id="KW-0547">Nucleotide-binding</keyword>
<dbReference type="GO" id="GO:0003724">
    <property type="term" value="F:RNA helicase activity"/>
    <property type="evidence" value="ECO:0007669"/>
    <property type="project" value="TreeGrafter"/>
</dbReference>
<dbReference type="Pfam" id="PF00270">
    <property type="entry name" value="DEAD"/>
    <property type="match status" value="1"/>
</dbReference>
<keyword evidence="8" id="KW-0067">ATP-binding</keyword>
<dbReference type="NCBIfam" id="TIGR01587">
    <property type="entry name" value="cas3_core"/>
    <property type="match status" value="1"/>
</dbReference>
<dbReference type="Pfam" id="PF18395">
    <property type="entry name" value="Cas3_C"/>
    <property type="match status" value="1"/>
</dbReference>
<dbReference type="Gene3D" id="3.40.50.300">
    <property type="entry name" value="P-loop containing nucleotide triphosphate hydrolases"/>
    <property type="match status" value="2"/>
</dbReference>
<keyword evidence="6" id="KW-0378">Hydrolase</keyword>
<dbReference type="SMART" id="SM00487">
    <property type="entry name" value="DEXDc"/>
    <property type="match status" value="1"/>
</dbReference>